<dbReference type="eggNOG" id="ENOG5031N95">
    <property type="taxonomic scope" value="Bacteria"/>
</dbReference>
<accession>F4L173</accession>
<name>F4L173_HALH1</name>
<dbReference type="HOGENOM" id="CLU_1728812_0_0_10"/>
<dbReference type="EMBL" id="CP002691">
    <property type="protein sequence ID" value="AEE52805.1"/>
    <property type="molecule type" value="Genomic_DNA"/>
</dbReference>
<proteinExistence type="predicted"/>
<evidence type="ECO:0000313" key="2">
    <source>
        <dbReference type="EMBL" id="AEE52805.1"/>
    </source>
</evidence>
<protein>
    <recommendedName>
        <fullName evidence="4">Secreted protein</fullName>
    </recommendedName>
</protein>
<evidence type="ECO:0000256" key="1">
    <source>
        <dbReference type="SAM" id="SignalP"/>
    </source>
</evidence>
<keyword evidence="3" id="KW-1185">Reference proteome</keyword>
<dbReference type="OrthoDB" id="1432085at2"/>
<gene>
    <name evidence="2" type="ordered locus">Halhy_4977</name>
</gene>
<dbReference type="STRING" id="760192.Halhy_4977"/>
<feature type="chain" id="PRO_5003310546" description="Secreted protein" evidence="1">
    <location>
        <begin position="20"/>
        <end position="151"/>
    </location>
</feature>
<evidence type="ECO:0000313" key="3">
    <source>
        <dbReference type="Proteomes" id="UP000008461"/>
    </source>
</evidence>
<dbReference type="KEGG" id="hhy:Halhy_4977"/>
<dbReference type="Proteomes" id="UP000008461">
    <property type="component" value="Chromosome"/>
</dbReference>
<feature type="signal peptide" evidence="1">
    <location>
        <begin position="1"/>
        <end position="19"/>
    </location>
</feature>
<reference key="2">
    <citation type="submission" date="2011-04" db="EMBL/GenBank/DDBJ databases">
        <title>Complete sequence of chromosome of Haliscomenobacter hydrossis DSM 1100.</title>
        <authorList>
            <consortium name="US DOE Joint Genome Institute (JGI-PGF)"/>
            <person name="Lucas S."/>
            <person name="Han J."/>
            <person name="Lapidus A."/>
            <person name="Bruce D."/>
            <person name="Goodwin L."/>
            <person name="Pitluck S."/>
            <person name="Peters L."/>
            <person name="Kyrpides N."/>
            <person name="Mavromatis K."/>
            <person name="Ivanova N."/>
            <person name="Ovchinnikova G."/>
            <person name="Pagani I."/>
            <person name="Daligault H."/>
            <person name="Detter J.C."/>
            <person name="Han C."/>
            <person name="Land M."/>
            <person name="Hauser L."/>
            <person name="Markowitz V."/>
            <person name="Cheng J.-F."/>
            <person name="Hugenholtz P."/>
            <person name="Woyke T."/>
            <person name="Wu D."/>
            <person name="Verbarg S."/>
            <person name="Frueling A."/>
            <person name="Brambilla E."/>
            <person name="Klenk H.-P."/>
            <person name="Eisen J.A."/>
        </authorList>
    </citation>
    <scope>NUCLEOTIDE SEQUENCE</scope>
    <source>
        <strain>DSM 1100</strain>
    </source>
</reference>
<dbReference type="AlphaFoldDB" id="F4L173"/>
<reference evidence="2 3" key="1">
    <citation type="journal article" date="2011" name="Stand. Genomic Sci.">
        <title>Complete genome sequence of Haliscomenobacter hydrossis type strain (O).</title>
        <authorList>
            <consortium name="US DOE Joint Genome Institute (JGI-PGF)"/>
            <person name="Daligault H."/>
            <person name="Lapidus A."/>
            <person name="Zeytun A."/>
            <person name="Nolan M."/>
            <person name="Lucas S."/>
            <person name="Del Rio T.G."/>
            <person name="Tice H."/>
            <person name="Cheng J.F."/>
            <person name="Tapia R."/>
            <person name="Han C."/>
            <person name="Goodwin L."/>
            <person name="Pitluck S."/>
            <person name="Liolios K."/>
            <person name="Pagani I."/>
            <person name="Ivanova N."/>
            <person name="Huntemann M."/>
            <person name="Mavromatis K."/>
            <person name="Mikhailova N."/>
            <person name="Pati A."/>
            <person name="Chen A."/>
            <person name="Palaniappan K."/>
            <person name="Land M."/>
            <person name="Hauser L."/>
            <person name="Brambilla E.M."/>
            <person name="Rohde M."/>
            <person name="Verbarg S."/>
            <person name="Goker M."/>
            <person name="Bristow J."/>
            <person name="Eisen J.A."/>
            <person name="Markowitz V."/>
            <person name="Hugenholtz P."/>
            <person name="Kyrpides N.C."/>
            <person name="Klenk H.P."/>
            <person name="Woyke T."/>
        </authorList>
    </citation>
    <scope>NUCLEOTIDE SEQUENCE [LARGE SCALE GENOMIC DNA]</scope>
    <source>
        <strain evidence="3">ATCC 27775 / DSM 1100 / LMG 10767 / O</strain>
    </source>
</reference>
<evidence type="ECO:0008006" key="4">
    <source>
        <dbReference type="Google" id="ProtNLM"/>
    </source>
</evidence>
<dbReference type="RefSeq" id="WP_013767340.1">
    <property type="nucleotide sequence ID" value="NC_015510.1"/>
</dbReference>
<organism evidence="2 3">
    <name type="scientific">Haliscomenobacter hydrossis (strain ATCC 27775 / DSM 1100 / LMG 10767 / O)</name>
    <dbReference type="NCBI Taxonomy" id="760192"/>
    <lineage>
        <taxon>Bacteria</taxon>
        <taxon>Pseudomonadati</taxon>
        <taxon>Bacteroidota</taxon>
        <taxon>Saprospiria</taxon>
        <taxon>Saprospirales</taxon>
        <taxon>Haliscomenobacteraceae</taxon>
        <taxon>Haliscomenobacter</taxon>
    </lineage>
</organism>
<keyword evidence="1" id="KW-0732">Signal</keyword>
<sequence length="151" mass="16958">MKKQILVVLLLFVAGLTQAQDKFPKNQLSINAFRNPSIGLEYHRKQVSIHAGYYPTNFTSGVTTEFLKAGVSYWFLPWGKKEIPSSFYIGSSYLRGLTRDYKDQNAIAFEAGARFVVWKGLNFRLGVIALAAEGQDLKINPTPSIGYSIKF</sequence>